<keyword evidence="3" id="KW-1185">Reference proteome</keyword>
<evidence type="ECO:0000256" key="1">
    <source>
        <dbReference type="SAM" id="MobiDB-lite"/>
    </source>
</evidence>
<organism evidence="2 3">
    <name type="scientific">Leptomonas pyrrhocoris</name>
    <name type="common">Firebug parasite</name>
    <dbReference type="NCBI Taxonomy" id="157538"/>
    <lineage>
        <taxon>Eukaryota</taxon>
        <taxon>Discoba</taxon>
        <taxon>Euglenozoa</taxon>
        <taxon>Kinetoplastea</taxon>
        <taxon>Metakinetoplastina</taxon>
        <taxon>Trypanosomatida</taxon>
        <taxon>Trypanosomatidae</taxon>
        <taxon>Leishmaniinae</taxon>
        <taxon>Leptomonas</taxon>
    </lineage>
</organism>
<dbReference type="RefSeq" id="XP_015655216.1">
    <property type="nucleotide sequence ID" value="XM_015806294.1"/>
</dbReference>
<evidence type="ECO:0000313" key="2">
    <source>
        <dbReference type="EMBL" id="KPA76777.1"/>
    </source>
</evidence>
<feature type="region of interest" description="Disordered" evidence="1">
    <location>
        <begin position="1007"/>
        <end position="1029"/>
    </location>
</feature>
<protein>
    <submittedName>
        <fullName evidence="2">Uncharacterized protein</fullName>
    </submittedName>
</protein>
<sequence length="1102" mass="117687">MTTSSSVSLTDALCHLLETTSCLQDQVLKHVTALACARTPTDDNAEESTTPPLWSYPAGHPPYPHASQPDSMPQFHISRAVVDAEKNTPSGTVLGLIEMVLVLDVFEVAQASPDTCCALFCMPPTSLDVAASAAVQEWLCLYVCDEQTDVHGGDDVFARGRNADRAVERACAVEASISRLPWPAAWWSALAARQVECNVRVLLLRTPSVYAALTSDGDMMSDCLLHPRSSTSTSFNTAPTPVRDDVVGRRSNSLAGLSAISVPPTEEGRLPSLTSSSRRLSGSFAVSAAGSSVASTVAARPSYPSDSFLEIAPEVHVVGVVQQICFENRRALSPAPWVTLLLLLPHANVPVRREVNLSSLYPCAVRAAAVMGEVIEVCGRTHVARRQTSGRAGGGRGCAETLLRECILASWAAPVLLSLPQTPSFASALTGHVIGAFSDLPTPPAVYAASPIATTTVVPYAVLQPARQTPFHDDASMSATLRYGDSFFHKMSQDMEEVSVAELSGWEEEWATRAALTCWEGARLALGVELNGTDNTLTASAFFSTSLDVVLSAQLTIFSAQMSDGVVLLLVDEAPESLVTQMFSAFDRAAPTATLEFPSSTLCRASPSFLLPSYRVQRVPAPVRLAQRPPVAPDNDAMRPPAVRRFFQRSRTNGPSAAAAVAAPPPPFYPEVLKGGALTNASGRALVLQGIEVIPAATLKVLQEALRAARHDGGDVDGTAVGAGTAAAAVRGVTGIDGTFHSFENTSRPPHITETAATTADAPLTESDGARHVVQREGGQYVKYRVAHAAVCSVRHGARLAEKSHLFEFAQRCDVVVRPAYDRRRQAAALQAAVDAPFQHLLRRRQATWLSLLGAAFAFPTKLHDTAAGAAGMGDMSATPTLTEPCNRLLSSYFIAAKALCQEGTDASVMTTLVKLTVTHAQWRCNLTELRLRERTSRSTGGTPRGCVGAAARRPPRATALIDAVVAVGLCDATLHFFTAKALFGECVLRLLEKEAWPIWEAEAGEGHRGALPDPAMQTYGGDEDDEMRVRPPLSVPRGASTEVQQLCQQVEFRSRCCLESFSSDHVPPRPSAFSIQHLVQDLIDHLERVTHNVASSTGAQQ</sequence>
<gene>
    <name evidence="2" type="ORF">ABB37_07598</name>
</gene>
<accession>A0A0M9FVG1</accession>
<dbReference type="VEuPathDB" id="TriTrypDB:LpyrH10_19_1490"/>
<evidence type="ECO:0000313" key="3">
    <source>
        <dbReference type="Proteomes" id="UP000037923"/>
    </source>
</evidence>
<dbReference type="EMBL" id="LGTL01000019">
    <property type="protein sequence ID" value="KPA76777.1"/>
    <property type="molecule type" value="Genomic_DNA"/>
</dbReference>
<dbReference type="AlphaFoldDB" id="A0A0M9FVG1"/>
<proteinExistence type="predicted"/>
<comment type="caution">
    <text evidence="2">The sequence shown here is derived from an EMBL/GenBank/DDBJ whole genome shotgun (WGS) entry which is preliminary data.</text>
</comment>
<dbReference type="RefSeq" id="XP_015655217.1">
    <property type="nucleotide sequence ID" value="XM_015806295.1"/>
</dbReference>
<reference evidence="2 3" key="1">
    <citation type="submission" date="2015-07" db="EMBL/GenBank/DDBJ databases">
        <title>High-quality genome of monoxenous trypanosomatid Leptomonas pyrrhocoris.</title>
        <authorList>
            <person name="Flegontov P."/>
            <person name="Butenko A."/>
            <person name="Firsov S."/>
            <person name="Vlcek C."/>
            <person name="Logacheva M.D."/>
            <person name="Field M."/>
            <person name="Filatov D."/>
            <person name="Flegontova O."/>
            <person name="Gerasimov E."/>
            <person name="Jackson A.P."/>
            <person name="Kelly S."/>
            <person name="Opperdoes F."/>
            <person name="O'Reilly A."/>
            <person name="Votypka J."/>
            <person name="Yurchenko V."/>
            <person name="Lukes J."/>
        </authorList>
    </citation>
    <scope>NUCLEOTIDE SEQUENCE [LARGE SCALE GENOMIC DNA]</scope>
    <source>
        <strain evidence="2">H10</strain>
    </source>
</reference>
<dbReference type="OMA" id="AHTEWRT"/>
<dbReference type="OrthoDB" id="244576at2759"/>
<dbReference type="EMBL" id="LGTL01000019">
    <property type="protein sequence ID" value="KPA76778.1"/>
    <property type="molecule type" value="Genomic_DNA"/>
</dbReference>
<name>A0A0M9FVG1_LEPPY</name>
<dbReference type="GeneID" id="26907883"/>
<dbReference type="Proteomes" id="UP000037923">
    <property type="component" value="Unassembled WGS sequence"/>
</dbReference>